<dbReference type="Proteomes" id="UP001242480">
    <property type="component" value="Unassembled WGS sequence"/>
</dbReference>
<dbReference type="EMBL" id="JAUSVX010000009">
    <property type="protein sequence ID" value="MDQ0471644.1"/>
    <property type="molecule type" value="Genomic_DNA"/>
</dbReference>
<reference evidence="1 2" key="1">
    <citation type="submission" date="2023-07" db="EMBL/GenBank/DDBJ databases">
        <title>Genomic Encyclopedia of Type Strains, Phase IV (KMG-IV): sequencing the most valuable type-strain genomes for metagenomic binning, comparative biology and taxonomic classification.</title>
        <authorList>
            <person name="Goeker M."/>
        </authorList>
    </citation>
    <scope>NUCLEOTIDE SEQUENCE [LARGE SCALE GENOMIC DNA]</scope>
    <source>
        <strain evidence="1 2">DSM 19619</strain>
    </source>
</reference>
<gene>
    <name evidence="1" type="ORF">QO011_004669</name>
</gene>
<evidence type="ECO:0000313" key="1">
    <source>
        <dbReference type="EMBL" id="MDQ0471644.1"/>
    </source>
</evidence>
<accession>A0ABU0JED9</accession>
<evidence type="ECO:0000313" key="2">
    <source>
        <dbReference type="Proteomes" id="UP001242480"/>
    </source>
</evidence>
<comment type="caution">
    <text evidence="1">The sequence shown here is derived from an EMBL/GenBank/DDBJ whole genome shotgun (WGS) entry which is preliminary data.</text>
</comment>
<organism evidence="1 2">
    <name type="scientific">Labrys wisconsinensis</name>
    <dbReference type="NCBI Taxonomy" id="425677"/>
    <lineage>
        <taxon>Bacteria</taxon>
        <taxon>Pseudomonadati</taxon>
        <taxon>Pseudomonadota</taxon>
        <taxon>Alphaproteobacteria</taxon>
        <taxon>Hyphomicrobiales</taxon>
        <taxon>Xanthobacteraceae</taxon>
        <taxon>Labrys</taxon>
    </lineage>
</organism>
<keyword evidence="2" id="KW-1185">Reference proteome</keyword>
<protein>
    <recommendedName>
        <fullName evidence="3">DUF4279 domain-containing protein</fullName>
    </recommendedName>
</protein>
<evidence type="ECO:0008006" key="3">
    <source>
        <dbReference type="Google" id="ProtNLM"/>
    </source>
</evidence>
<sequence>MPHDLPFAAVLRLGDVALLRPALEAELGLALDRYEPARQGPLHHAQASFELETEGWTALAAWLGQVGPPLRRLRERSAVGSAALDLAIAFRQGAVAASALIPATVAEAAGRHGIDLELSVYLTSDEDRRDAP</sequence>
<name>A0ABU0JED9_9HYPH</name>
<proteinExistence type="predicted"/>
<dbReference type="RefSeq" id="WP_307277161.1">
    <property type="nucleotide sequence ID" value="NZ_JAUSVX010000009.1"/>
</dbReference>